<keyword evidence="6 12" id="KW-0479">Metal-binding</keyword>
<feature type="domain" description="Cysteinyl-tRNA synthetase class Ia DALR" evidence="13">
    <location>
        <begin position="344"/>
        <end position="405"/>
    </location>
</feature>
<protein>
    <recommendedName>
        <fullName evidence="12">Cysteine--tRNA ligase</fullName>
        <ecNumber evidence="12">6.1.1.16</ecNumber>
    </recommendedName>
    <alternativeName>
        <fullName evidence="12">Cysteinyl-tRNA synthetase</fullName>
        <shortName evidence="12">CysRS</shortName>
    </alternativeName>
</protein>
<keyword evidence="5 12" id="KW-0436">Ligase</keyword>
<feature type="binding site" evidence="12">
    <location>
        <position position="272"/>
    </location>
    <ligand>
        <name>ATP</name>
        <dbReference type="ChEBI" id="CHEBI:30616"/>
    </ligand>
</feature>
<name>A0A8E4EXW1_9ENTR</name>
<proteinExistence type="inferred from homology"/>
<dbReference type="KEGG" id="ptf:PROFFT_A_00590"/>
<dbReference type="InterPro" id="IPR024909">
    <property type="entry name" value="Cys-tRNA/MSH_ligase"/>
</dbReference>
<dbReference type="NCBIfam" id="TIGR00435">
    <property type="entry name" value="cysS"/>
    <property type="match status" value="1"/>
</dbReference>
<feature type="short sequence motif" description="'KMSKS' region" evidence="12">
    <location>
        <begin position="269"/>
        <end position="273"/>
    </location>
</feature>
<dbReference type="FunFam" id="3.40.50.620:FF:000009">
    <property type="entry name" value="Cysteine--tRNA ligase"/>
    <property type="match status" value="1"/>
</dbReference>
<comment type="catalytic activity">
    <reaction evidence="12">
        <text>tRNA(Cys) + L-cysteine + ATP = L-cysteinyl-tRNA(Cys) + AMP + diphosphate</text>
        <dbReference type="Rhea" id="RHEA:17773"/>
        <dbReference type="Rhea" id="RHEA-COMP:9661"/>
        <dbReference type="Rhea" id="RHEA-COMP:9679"/>
        <dbReference type="ChEBI" id="CHEBI:30616"/>
        <dbReference type="ChEBI" id="CHEBI:33019"/>
        <dbReference type="ChEBI" id="CHEBI:35235"/>
        <dbReference type="ChEBI" id="CHEBI:78442"/>
        <dbReference type="ChEBI" id="CHEBI:78517"/>
        <dbReference type="ChEBI" id="CHEBI:456215"/>
        <dbReference type="EC" id="6.1.1.16"/>
    </reaction>
</comment>
<evidence type="ECO:0000256" key="5">
    <source>
        <dbReference type="ARBA" id="ARBA00022598"/>
    </source>
</evidence>
<evidence type="ECO:0000259" key="13">
    <source>
        <dbReference type="SMART" id="SM00840"/>
    </source>
</evidence>
<dbReference type="GO" id="GO:0005524">
    <property type="term" value="F:ATP binding"/>
    <property type="evidence" value="ECO:0007669"/>
    <property type="project" value="UniProtKB-UniRule"/>
</dbReference>
<dbReference type="PANTHER" id="PTHR10890">
    <property type="entry name" value="CYSTEINYL-TRNA SYNTHETASE"/>
    <property type="match status" value="1"/>
</dbReference>
<feature type="binding site" evidence="12">
    <location>
        <position position="31"/>
    </location>
    <ligand>
        <name>Zn(2+)</name>
        <dbReference type="ChEBI" id="CHEBI:29105"/>
    </ligand>
</feature>
<feature type="binding site" evidence="12">
    <location>
        <position position="237"/>
    </location>
    <ligand>
        <name>Zn(2+)</name>
        <dbReference type="ChEBI" id="CHEBI:29105"/>
    </ligand>
</feature>
<dbReference type="GO" id="GO:0006423">
    <property type="term" value="P:cysteinyl-tRNA aminoacylation"/>
    <property type="evidence" value="ECO:0007669"/>
    <property type="project" value="UniProtKB-UniRule"/>
</dbReference>
<dbReference type="Pfam" id="PF09190">
    <property type="entry name" value="DALR_2"/>
    <property type="match status" value="1"/>
</dbReference>
<dbReference type="Gene3D" id="3.40.50.620">
    <property type="entry name" value="HUPs"/>
    <property type="match status" value="1"/>
</dbReference>
<organism evidence="14 15">
    <name type="scientific">Candidatus Profftia tarda</name>
    <dbReference type="NCBI Taxonomy" id="1177216"/>
    <lineage>
        <taxon>Bacteria</taxon>
        <taxon>Pseudomonadati</taxon>
        <taxon>Pseudomonadota</taxon>
        <taxon>Gammaproteobacteria</taxon>
        <taxon>Enterobacterales</taxon>
        <taxon>Enterobacteriaceae</taxon>
        <taxon>Candidatus Profftia</taxon>
    </lineage>
</organism>
<dbReference type="SMART" id="SM00840">
    <property type="entry name" value="DALR_2"/>
    <property type="match status" value="1"/>
</dbReference>
<dbReference type="GO" id="GO:0008270">
    <property type="term" value="F:zinc ion binding"/>
    <property type="evidence" value="ECO:0007669"/>
    <property type="project" value="UniProtKB-UniRule"/>
</dbReference>
<dbReference type="InterPro" id="IPR015803">
    <property type="entry name" value="Cys-tRNA-ligase"/>
</dbReference>
<evidence type="ECO:0000256" key="1">
    <source>
        <dbReference type="ARBA" id="ARBA00004496"/>
    </source>
</evidence>
<keyword evidence="7 12" id="KW-0547">Nucleotide-binding</keyword>
<comment type="cofactor">
    <cofactor evidence="12">
        <name>Zn(2+)</name>
        <dbReference type="ChEBI" id="CHEBI:29105"/>
    </cofactor>
    <text evidence="12">Binds 1 zinc ion per subunit.</text>
</comment>
<accession>A0A8E4EXW1</accession>
<keyword evidence="4 12" id="KW-0963">Cytoplasm</keyword>
<dbReference type="Proteomes" id="UP000683585">
    <property type="component" value="Chromosome"/>
</dbReference>
<dbReference type="InterPro" id="IPR009080">
    <property type="entry name" value="tRNAsynth_Ia_anticodon-bd"/>
</dbReference>
<feature type="binding site" evidence="12">
    <location>
        <position position="241"/>
    </location>
    <ligand>
        <name>Zn(2+)</name>
        <dbReference type="ChEBI" id="CHEBI:29105"/>
    </ligand>
</feature>
<dbReference type="GO" id="GO:0004817">
    <property type="term" value="F:cysteine-tRNA ligase activity"/>
    <property type="evidence" value="ECO:0007669"/>
    <property type="project" value="UniProtKB-UniRule"/>
</dbReference>
<keyword evidence="8 12" id="KW-0862">Zinc</keyword>
<dbReference type="PANTHER" id="PTHR10890:SF3">
    <property type="entry name" value="CYSTEINE--TRNA LIGASE, CYTOPLASMIC"/>
    <property type="match status" value="1"/>
</dbReference>
<dbReference type="GO" id="GO:0005829">
    <property type="term" value="C:cytosol"/>
    <property type="evidence" value="ECO:0007669"/>
    <property type="project" value="TreeGrafter"/>
</dbReference>
<dbReference type="InterPro" id="IPR014729">
    <property type="entry name" value="Rossmann-like_a/b/a_fold"/>
</dbReference>
<dbReference type="SUPFAM" id="SSF52374">
    <property type="entry name" value="Nucleotidylyl transferase"/>
    <property type="match status" value="1"/>
</dbReference>
<keyword evidence="9 12" id="KW-0067">ATP-binding</keyword>
<dbReference type="Gene3D" id="1.20.120.1910">
    <property type="entry name" value="Cysteine-tRNA ligase, C-terminal anti-codon recognition domain"/>
    <property type="match status" value="1"/>
</dbReference>
<dbReference type="InterPro" id="IPR056411">
    <property type="entry name" value="CysS_C"/>
</dbReference>
<evidence type="ECO:0000256" key="10">
    <source>
        <dbReference type="ARBA" id="ARBA00022917"/>
    </source>
</evidence>
<dbReference type="Pfam" id="PF01406">
    <property type="entry name" value="tRNA-synt_1e"/>
    <property type="match status" value="1"/>
</dbReference>
<dbReference type="AlphaFoldDB" id="A0A8E4EXW1"/>
<dbReference type="SUPFAM" id="SSF47323">
    <property type="entry name" value="Anticodon-binding domain of a subclass of class I aminoacyl-tRNA synthetases"/>
    <property type="match status" value="1"/>
</dbReference>
<evidence type="ECO:0000256" key="11">
    <source>
        <dbReference type="ARBA" id="ARBA00023146"/>
    </source>
</evidence>
<feature type="short sequence motif" description="'HIGH' region" evidence="12">
    <location>
        <begin position="33"/>
        <end position="43"/>
    </location>
</feature>
<reference evidence="14" key="1">
    <citation type="submission" date="2020-10" db="EMBL/GenBank/DDBJ databases">
        <authorList>
            <person name="Szabo G."/>
        </authorList>
    </citation>
    <scope>NUCLEOTIDE SEQUENCE</scope>
    <source>
        <strain evidence="14">PROFFT</strain>
    </source>
</reference>
<sequence length="464" mass="53906">MCRMLEIFNTLSRKKEEFKPILSSEVGMYVCGVTVYDLCHIGHGRTFVAFDMVARYLHFLGYNLKYVRNITDIDNKVIKRAIENNESCDQLTKRMLHEMHTDFDSLNILRLDIEPRATEHIPEIIRMIERLLERGHAYVTRIGDVFFAVDTDPNYGILSRQNLRKLQAGARVEISSLKRNPMDFALWKIAMPDEPSWGSPWGSGRPGWHIECSAMSNKQFGANIDIHGGGSDLIFPHHDNEITQSKCSQNGPHVKYWMHTGMMLIDREKMSKSIGNFLTIRKVLEQYDGETVRYFLMSSHYRSQLNYSEKNLQQARAALERLYTTLRNTDPSTDPQKNSSFTKRFIKAMDDDFNTPIAYSTLFDLAREVNRLKLKDMAHANAMAAELRRLAKILGLLEQEPEDFLKKILRADHKRIYRIESLIKKRQDARTSKNWAMADSIRDQLNRLGVVLEDAPQETIWRLR</sequence>
<dbReference type="PRINTS" id="PR00983">
    <property type="entry name" value="TRNASYNTHCYS"/>
</dbReference>
<keyword evidence="15" id="KW-1185">Reference proteome</keyword>
<gene>
    <name evidence="12 14" type="primary">cysS</name>
    <name evidence="14" type="ORF">PROFFT_A_00590</name>
</gene>
<dbReference type="Pfam" id="PF23493">
    <property type="entry name" value="CysS_C"/>
    <property type="match status" value="1"/>
</dbReference>
<evidence type="ECO:0000256" key="4">
    <source>
        <dbReference type="ARBA" id="ARBA00022490"/>
    </source>
</evidence>
<evidence type="ECO:0000256" key="12">
    <source>
        <dbReference type="HAMAP-Rule" id="MF_00041"/>
    </source>
</evidence>
<feature type="binding site" evidence="12">
    <location>
        <position position="212"/>
    </location>
    <ligand>
        <name>Zn(2+)</name>
        <dbReference type="ChEBI" id="CHEBI:29105"/>
    </ligand>
</feature>
<comment type="subcellular location">
    <subcellularLocation>
        <location evidence="1 12">Cytoplasm</location>
    </subcellularLocation>
</comment>
<evidence type="ECO:0000256" key="3">
    <source>
        <dbReference type="ARBA" id="ARBA00011245"/>
    </source>
</evidence>
<keyword evidence="11 12" id="KW-0030">Aminoacyl-tRNA synthetase</keyword>
<dbReference type="EC" id="6.1.1.16" evidence="12"/>
<evidence type="ECO:0000313" key="14">
    <source>
        <dbReference type="EMBL" id="CAD6507350.1"/>
    </source>
</evidence>
<evidence type="ECO:0000256" key="6">
    <source>
        <dbReference type="ARBA" id="ARBA00022723"/>
    </source>
</evidence>
<evidence type="ECO:0000256" key="2">
    <source>
        <dbReference type="ARBA" id="ARBA00005594"/>
    </source>
</evidence>
<evidence type="ECO:0000313" key="15">
    <source>
        <dbReference type="Proteomes" id="UP000683585"/>
    </source>
</evidence>
<dbReference type="EMBL" id="LR890047">
    <property type="protein sequence ID" value="CAD6507350.1"/>
    <property type="molecule type" value="Genomic_DNA"/>
</dbReference>
<evidence type="ECO:0000256" key="7">
    <source>
        <dbReference type="ARBA" id="ARBA00022741"/>
    </source>
</evidence>
<dbReference type="HAMAP" id="MF_00041">
    <property type="entry name" value="Cys_tRNA_synth"/>
    <property type="match status" value="1"/>
</dbReference>
<dbReference type="InterPro" id="IPR032678">
    <property type="entry name" value="tRNA-synt_1_cat_dom"/>
</dbReference>
<evidence type="ECO:0000256" key="8">
    <source>
        <dbReference type="ARBA" id="ARBA00022833"/>
    </source>
</evidence>
<dbReference type="InterPro" id="IPR015273">
    <property type="entry name" value="Cys-tRNA-synt_Ia_DALR"/>
</dbReference>
<comment type="similarity">
    <text evidence="2 12">Belongs to the class-I aminoacyl-tRNA synthetase family.</text>
</comment>
<evidence type="ECO:0000256" key="9">
    <source>
        <dbReference type="ARBA" id="ARBA00022840"/>
    </source>
</evidence>
<dbReference type="CDD" id="cd07963">
    <property type="entry name" value="Anticodon_Ia_Cys"/>
    <property type="match status" value="1"/>
</dbReference>
<comment type="subunit">
    <text evidence="3 12">Monomer.</text>
</comment>
<dbReference type="CDD" id="cd00672">
    <property type="entry name" value="CysRS_core"/>
    <property type="match status" value="1"/>
</dbReference>
<keyword evidence="10 12" id="KW-0648">Protein biosynthesis</keyword>